<evidence type="ECO:0000256" key="9">
    <source>
        <dbReference type="HAMAP-Rule" id="MF_01821"/>
    </source>
</evidence>
<reference evidence="13 14" key="1">
    <citation type="submission" date="2015-09" db="EMBL/GenBank/DDBJ databases">
        <title>Genome announcement of multiple Pseudomonas syringae strains.</title>
        <authorList>
            <person name="Thakur S."/>
            <person name="Wang P.W."/>
            <person name="Gong Y."/>
            <person name="Weir B.S."/>
            <person name="Guttman D.S."/>
        </authorList>
    </citation>
    <scope>NUCLEOTIDE SEQUENCE [LARGE SCALE GENOMIC DNA]</scope>
    <source>
        <strain evidence="13 14">ICMP3962</strain>
    </source>
</reference>
<dbReference type="CDD" id="cd18793">
    <property type="entry name" value="SF2_C_SNF"/>
    <property type="match status" value="1"/>
</dbReference>
<name>A0A0Q0E8G7_PSEA0</name>
<dbReference type="GO" id="GO:0016817">
    <property type="term" value="F:hydrolase activity, acting on acid anhydrides"/>
    <property type="evidence" value="ECO:0007669"/>
    <property type="project" value="InterPro"/>
</dbReference>
<keyword evidence="5 9" id="KW-0805">Transcription regulation</keyword>
<sequence>MSFFTLPLAFGACSVNILSFFKRETGSMAQQYQPGQRWISDSEAELGLGTVLAQDGRLLTVLYPATGETRQYALRNAPLTRVRFSPGDVITHFENWKMTVREVDDVDGLLVYHGLNAQNEVVTLPETQLSNFIQFRLATDRLFAGQIDQLSWFSLRYNTLEHTSRQLQSSLWGLGGVRAQPIAHQLHIAREVADRIAPRVLLADEVGLGKTIEAGLVIHRQLLSGRASRVLILVPENLQHQWLVEMRRRFNLQVALFDAERFMESDAGNPFEDTQLALVALEWLVEDEKAQDALFAAGWDLMVVDEAHHLVWHEDKASREYSLVEQLAEVIAGVLLLTATPEQLGQDSHFARLRLLDPNRFHDLKAFRAESENYRPVAQAVQELLDKGKLSAAAQKTIHGFLGAEGDSLLAAVNTGDDEAKARLIRELLDRHGTGRVLFRNTRAAVQGFPERKLHQYPLPCPVEYLELPVGEHADLYPEVSFQSQSEVSEEERWWRFDPRVDWLIDTLKMLKRVKVLVICAHAETAMDLEDALRVRSGIPATVFHEGMNILERDRVAAYFADEEFGAQVLICSEIGSEGRNFQFSHHLVLFDLPSHPDLLEQRIGRLDRIGQKHTIELHVPFLETSPQARLFQWYHEALNAFLNTCPTGNALQHQFGPRLLPLLESGDDDEWQSLIDEARTERERLESELHTGRDRLLELNSGGAGEGEALVEAILEQDDQFSLPIYMETLFDAFGIDSEDHSENALILKPSEKMLDASFPLGDDEGVTITYDRNQALSREDMQFITWEHPMVQGGMDLVLSGSMGNTAVALIKNKALKPGTVLLELIYVSEVVAPRSLQLGRYLPPAALRCLLDANGNDLSSRVSFNTLNDQLESVPRASANKFIQAQRDQLTPRINAGEEKITPRHAERVAEAQRRLAADTEEELARLTALQAVNPTVRDSELVALRSQREQGLAMLEKAALRLEAIRVLVAG</sequence>
<dbReference type="InterPro" id="IPR040766">
    <property type="entry name" value="Tudor_2_RapA"/>
</dbReference>
<dbReference type="GO" id="GO:0006355">
    <property type="term" value="P:regulation of DNA-templated transcription"/>
    <property type="evidence" value="ECO:0007669"/>
    <property type="project" value="UniProtKB-UniRule"/>
</dbReference>
<dbReference type="Pfam" id="PF12137">
    <property type="entry name" value="RapA_C"/>
    <property type="match status" value="1"/>
</dbReference>
<dbReference type="Gene3D" id="2.30.30.140">
    <property type="match status" value="1"/>
</dbReference>
<evidence type="ECO:0000256" key="10">
    <source>
        <dbReference type="SAM" id="Coils"/>
    </source>
</evidence>
<dbReference type="PROSITE" id="PS51192">
    <property type="entry name" value="HELICASE_ATP_BIND_1"/>
    <property type="match status" value="1"/>
</dbReference>
<dbReference type="InterPro" id="IPR023949">
    <property type="entry name" value="Helicase_RapA"/>
</dbReference>
<evidence type="ECO:0000256" key="5">
    <source>
        <dbReference type="ARBA" id="ARBA00023015"/>
    </source>
</evidence>
<dbReference type="EC" id="3.6.4.-" evidence="9"/>
<evidence type="ECO:0000256" key="3">
    <source>
        <dbReference type="ARBA" id="ARBA00022806"/>
    </source>
</evidence>
<dbReference type="HAMAP" id="MF_01821">
    <property type="entry name" value="Helicase_RapA"/>
    <property type="match status" value="1"/>
</dbReference>
<feature type="short sequence motif" description="DEAH box" evidence="9">
    <location>
        <begin position="305"/>
        <end position="308"/>
    </location>
</feature>
<dbReference type="Gene3D" id="3.30.360.80">
    <property type="match status" value="1"/>
</dbReference>
<dbReference type="PANTHER" id="PTHR45766:SF6">
    <property type="entry name" value="SWI_SNF-RELATED MATRIX-ASSOCIATED ACTIN-DEPENDENT REGULATOR OF CHROMATIN SUBFAMILY A-LIKE PROTEIN 1"/>
    <property type="match status" value="1"/>
</dbReference>
<dbReference type="Gene3D" id="3.40.50.10810">
    <property type="entry name" value="Tandem AAA-ATPase domain"/>
    <property type="match status" value="1"/>
</dbReference>
<evidence type="ECO:0000259" key="12">
    <source>
        <dbReference type="PROSITE" id="PS51194"/>
    </source>
</evidence>
<feature type="coiled-coil region" evidence="10">
    <location>
        <begin position="669"/>
        <end position="696"/>
    </location>
</feature>
<evidence type="ECO:0000256" key="7">
    <source>
        <dbReference type="ARBA" id="ARBA00023159"/>
    </source>
</evidence>
<keyword evidence="10" id="KW-0175">Coiled coil</keyword>
<dbReference type="Gene3D" id="2.30.30.930">
    <property type="match status" value="1"/>
</dbReference>
<comment type="subunit">
    <text evidence="9">Interacts with the RNAP. Has a higher affinity for the core RNAP than for the holoenzyme. Its ATPase activity is stimulated by binding to RNAP.</text>
</comment>
<dbReference type="InterPro" id="IPR027417">
    <property type="entry name" value="P-loop_NTPase"/>
</dbReference>
<dbReference type="GO" id="GO:0003677">
    <property type="term" value="F:DNA binding"/>
    <property type="evidence" value="ECO:0007669"/>
    <property type="project" value="UniProtKB-KW"/>
</dbReference>
<feature type="binding site" evidence="9">
    <location>
        <begin position="204"/>
        <end position="211"/>
    </location>
    <ligand>
        <name>ATP</name>
        <dbReference type="ChEBI" id="CHEBI:30616"/>
    </ligand>
</feature>
<dbReference type="GO" id="GO:0005524">
    <property type="term" value="F:ATP binding"/>
    <property type="evidence" value="ECO:0007669"/>
    <property type="project" value="UniProtKB-UniRule"/>
</dbReference>
<dbReference type="InterPro" id="IPR000330">
    <property type="entry name" value="SNF2_N"/>
</dbReference>
<evidence type="ECO:0000256" key="1">
    <source>
        <dbReference type="ARBA" id="ARBA00022741"/>
    </source>
</evidence>
<evidence type="ECO:0000259" key="11">
    <source>
        <dbReference type="PROSITE" id="PS51192"/>
    </source>
</evidence>
<dbReference type="PATRIC" id="fig|251720.4.peg.4725"/>
<evidence type="ECO:0000256" key="6">
    <source>
        <dbReference type="ARBA" id="ARBA00023125"/>
    </source>
</evidence>
<accession>A0A0Q0E8G7</accession>
<dbReference type="Pfam" id="PF18339">
    <property type="entry name" value="Tudor_1_RapA"/>
    <property type="match status" value="1"/>
</dbReference>
<dbReference type="GO" id="GO:0004386">
    <property type="term" value="F:helicase activity"/>
    <property type="evidence" value="ECO:0007669"/>
    <property type="project" value="UniProtKB-UniRule"/>
</dbReference>
<dbReference type="PANTHER" id="PTHR45766">
    <property type="entry name" value="DNA ANNEALING HELICASE AND ENDONUCLEASE ZRANB3 FAMILY MEMBER"/>
    <property type="match status" value="1"/>
</dbReference>
<dbReference type="Pfam" id="PF00271">
    <property type="entry name" value="Helicase_C"/>
    <property type="match status" value="1"/>
</dbReference>
<dbReference type="Pfam" id="PF18337">
    <property type="entry name" value="Tudor_RapA"/>
    <property type="match status" value="1"/>
</dbReference>
<dbReference type="InterPro" id="IPR049730">
    <property type="entry name" value="SNF2/RAD54-like_C"/>
</dbReference>
<protein>
    <recommendedName>
        <fullName evidence="9">RNA polymerase-associated protein RapA</fullName>
        <ecNumber evidence="9">3.6.4.-</ecNumber>
    </recommendedName>
    <alternativeName>
        <fullName evidence="9">ATP-dependent helicase HepA</fullName>
    </alternativeName>
</protein>
<feature type="domain" description="Helicase C-terminal" evidence="12">
    <location>
        <begin position="500"/>
        <end position="654"/>
    </location>
</feature>
<dbReference type="Pfam" id="PF00176">
    <property type="entry name" value="SNF2-rel_dom"/>
    <property type="match status" value="1"/>
</dbReference>
<dbReference type="EMBL" id="LJRQ01000301">
    <property type="protein sequence ID" value="KPZ09709.1"/>
    <property type="molecule type" value="Genomic_DNA"/>
</dbReference>
<evidence type="ECO:0000256" key="2">
    <source>
        <dbReference type="ARBA" id="ARBA00022801"/>
    </source>
</evidence>
<dbReference type="PROSITE" id="PS51194">
    <property type="entry name" value="HELICASE_CTER"/>
    <property type="match status" value="1"/>
</dbReference>
<dbReference type="Gene3D" id="6.10.140.1500">
    <property type="match status" value="1"/>
</dbReference>
<dbReference type="SUPFAM" id="SSF52540">
    <property type="entry name" value="P-loop containing nucleoside triphosphate hydrolases"/>
    <property type="match status" value="2"/>
</dbReference>
<dbReference type="InterPro" id="IPR040765">
    <property type="entry name" value="Tudor_1_RapA"/>
</dbReference>
<comment type="function">
    <text evidence="9">Transcription regulator that activates transcription by stimulating RNA polymerase (RNAP) recycling in case of stress conditions such as supercoiled DNA or high salt concentrations. Probably acts by releasing the RNAP, when it is trapped or immobilized on tightly supercoiled DNA. Does not activate transcription on linear DNA. Probably not involved in DNA repair.</text>
</comment>
<keyword evidence="3 9" id="KW-0347">Helicase</keyword>
<dbReference type="InterPro" id="IPR022737">
    <property type="entry name" value="RapA_C"/>
</dbReference>
<dbReference type="InterPro" id="IPR001650">
    <property type="entry name" value="Helicase_C-like"/>
</dbReference>
<evidence type="ECO:0000256" key="4">
    <source>
        <dbReference type="ARBA" id="ARBA00022840"/>
    </source>
</evidence>
<dbReference type="Gene3D" id="3.40.50.300">
    <property type="entry name" value="P-loop containing nucleotide triphosphate hydrolases"/>
    <property type="match status" value="1"/>
</dbReference>
<feature type="domain" description="Helicase ATP-binding" evidence="11">
    <location>
        <begin position="191"/>
        <end position="359"/>
    </location>
</feature>
<dbReference type="SMART" id="SM00487">
    <property type="entry name" value="DEXDc"/>
    <property type="match status" value="1"/>
</dbReference>
<dbReference type="InterPro" id="IPR057342">
    <property type="entry name" value="DEXDc_RapA"/>
</dbReference>
<gene>
    <name evidence="9" type="primary">rapA</name>
    <name evidence="13" type="ORF">ALO41_100168</name>
</gene>
<evidence type="ECO:0000256" key="8">
    <source>
        <dbReference type="ARBA" id="ARBA00023163"/>
    </source>
</evidence>
<dbReference type="SMART" id="SM00490">
    <property type="entry name" value="HELICc"/>
    <property type="match status" value="1"/>
</dbReference>
<keyword evidence="2 9" id="KW-0378">Hydrolase</keyword>
<evidence type="ECO:0000313" key="13">
    <source>
        <dbReference type="EMBL" id="KPZ09709.1"/>
    </source>
</evidence>
<keyword evidence="6 9" id="KW-0238">DNA-binding</keyword>
<comment type="similarity">
    <text evidence="9">Belongs to the SNF2/RAD54 helicase family. RapA subfamily.</text>
</comment>
<dbReference type="AlphaFoldDB" id="A0A0Q0E8G7"/>
<proteinExistence type="inferred from homology"/>
<dbReference type="CDD" id="cd18011">
    <property type="entry name" value="DEXDc_RapA"/>
    <property type="match status" value="1"/>
</dbReference>
<dbReference type="InterPro" id="IPR038718">
    <property type="entry name" value="SNF2-like_sf"/>
</dbReference>
<keyword evidence="8 9" id="KW-0804">Transcription</keyword>
<dbReference type="Proteomes" id="UP000050266">
    <property type="component" value="Unassembled WGS sequence"/>
</dbReference>
<keyword evidence="4 9" id="KW-0067">ATP-binding</keyword>
<evidence type="ECO:0000313" key="14">
    <source>
        <dbReference type="Proteomes" id="UP000050266"/>
    </source>
</evidence>
<keyword evidence="7 9" id="KW-0010">Activator</keyword>
<keyword evidence="1 9" id="KW-0547">Nucleotide-binding</keyword>
<comment type="caution">
    <text evidence="13">The sequence shown here is derived from an EMBL/GenBank/DDBJ whole genome shotgun (WGS) entry which is preliminary data.</text>
</comment>
<organism evidence="13 14">
    <name type="scientific">Pseudomonas amygdali pv. ulmi</name>
    <dbReference type="NCBI Taxonomy" id="251720"/>
    <lineage>
        <taxon>Bacteria</taxon>
        <taxon>Pseudomonadati</taxon>
        <taxon>Pseudomonadota</taxon>
        <taxon>Gammaproteobacteria</taxon>
        <taxon>Pseudomonadales</taxon>
        <taxon>Pseudomonadaceae</taxon>
        <taxon>Pseudomonas</taxon>
        <taxon>Pseudomonas amygdali</taxon>
    </lineage>
</organism>
<dbReference type="Gene3D" id="6.10.140.2230">
    <property type="match status" value="1"/>
</dbReference>
<dbReference type="InterPro" id="IPR014001">
    <property type="entry name" value="Helicase_ATP-bd"/>
</dbReference>
<dbReference type="NCBIfam" id="NF003426">
    <property type="entry name" value="PRK04914.1"/>
    <property type="match status" value="1"/>
</dbReference>